<dbReference type="Proteomes" id="UP000092124">
    <property type="component" value="Unassembled WGS sequence"/>
</dbReference>
<name>A0A1A6FZE7_NEOLE</name>
<dbReference type="EMBL" id="LZPO01108249">
    <property type="protein sequence ID" value="OBS59303.1"/>
    <property type="molecule type" value="Genomic_DNA"/>
</dbReference>
<evidence type="ECO:0000313" key="1">
    <source>
        <dbReference type="EMBL" id="OBS59303.1"/>
    </source>
</evidence>
<evidence type="ECO:0000313" key="2">
    <source>
        <dbReference type="Proteomes" id="UP000092124"/>
    </source>
</evidence>
<comment type="caution">
    <text evidence="1">The sequence shown here is derived from an EMBL/GenBank/DDBJ whole genome shotgun (WGS) entry which is preliminary data.</text>
</comment>
<accession>A0A1A6FZE7</accession>
<gene>
    <name evidence="1" type="ORF">A6R68_09573</name>
</gene>
<sequence>MSICLSEDYFHRTCSGLLRFSELSSFPADWQPTPLLVRFLEKNQELRNVKSQAAAVHRGSGSPALRLVGNVVSHHDVN</sequence>
<organism evidence="1 2">
    <name type="scientific">Neotoma lepida</name>
    <name type="common">Desert woodrat</name>
    <dbReference type="NCBI Taxonomy" id="56216"/>
    <lineage>
        <taxon>Eukaryota</taxon>
        <taxon>Metazoa</taxon>
        <taxon>Chordata</taxon>
        <taxon>Craniata</taxon>
        <taxon>Vertebrata</taxon>
        <taxon>Euteleostomi</taxon>
        <taxon>Mammalia</taxon>
        <taxon>Eutheria</taxon>
        <taxon>Euarchontoglires</taxon>
        <taxon>Glires</taxon>
        <taxon>Rodentia</taxon>
        <taxon>Myomorpha</taxon>
        <taxon>Muroidea</taxon>
        <taxon>Cricetidae</taxon>
        <taxon>Neotominae</taxon>
        <taxon>Neotoma</taxon>
    </lineage>
</organism>
<keyword evidence="2" id="KW-1185">Reference proteome</keyword>
<dbReference type="AlphaFoldDB" id="A0A1A6FZE7"/>
<protein>
    <submittedName>
        <fullName evidence="1">Uncharacterized protein</fullName>
    </submittedName>
</protein>
<reference evidence="1 2" key="1">
    <citation type="submission" date="2016-06" db="EMBL/GenBank/DDBJ databases">
        <title>The Draft Genome Sequence and Annotation of the Desert Woodrat Neotoma lepida.</title>
        <authorList>
            <person name="Campbell M."/>
            <person name="Oakeson K.F."/>
            <person name="Yandell M."/>
            <person name="Halpert J.R."/>
            <person name="Dearing D."/>
        </authorList>
    </citation>
    <scope>NUCLEOTIDE SEQUENCE [LARGE SCALE GENOMIC DNA]</scope>
    <source>
        <strain evidence="1">417</strain>
        <tissue evidence="1">Liver</tissue>
    </source>
</reference>
<proteinExistence type="predicted"/>